<dbReference type="GO" id="GO:0051539">
    <property type="term" value="F:4 iron, 4 sulfur cluster binding"/>
    <property type="evidence" value="ECO:0007669"/>
    <property type="project" value="InterPro"/>
</dbReference>
<comment type="cofactor">
    <cofactor evidence="1">
        <name>Mo-bis(molybdopterin guanine dinucleotide)</name>
        <dbReference type="ChEBI" id="CHEBI:60539"/>
    </cofactor>
</comment>
<dbReference type="GO" id="GO:0030151">
    <property type="term" value="F:molybdenum ion binding"/>
    <property type="evidence" value="ECO:0007669"/>
    <property type="project" value="InterPro"/>
</dbReference>
<evidence type="ECO:0000313" key="9">
    <source>
        <dbReference type="EMBL" id="SCM54768.1"/>
    </source>
</evidence>
<dbReference type="CDD" id="cd02794">
    <property type="entry name" value="MopB_CT_DmsA-EC"/>
    <property type="match status" value="1"/>
</dbReference>
<dbReference type="PANTHER" id="PTHR43742">
    <property type="entry name" value="TRIMETHYLAMINE-N-OXIDE REDUCTASE"/>
    <property type="match status" value="1"/>
</dbReference>
<dbReference type="SMART" id="SM00926">
    <property type="entry name" value="Molybdop_Fe4S4"/>
    <property type="match status" value="1"/>
</dbReference>
<dbReference type="Gene3D" id="2.40.40.20">
    <property type="match status" value="1"/>
</dbReference>
<dbReference type="InterPro" id="IPR050612">
    <property type="entry name" value="Prok_Mopterin_Oxidored"/>
</dbReference>
<evidence type="ECO:0000256" key="6">
    <source>
        <dbReference type="ARBA" id="ARBA00023004"/>
    </source>
</evidence>
<evidence type="ECO:0000256" key="2">
    <source>
        <dbReference type="ARBA" id="ARBA00010312"/>
    </source>
</evidence>
<dbReference type="PROSITE" id="PS51669">
    <property type="entry name" value="4FE4S_MOW_BIS_MGD"/>
    <property type="match status" value="1"/>
</dbReference>
<dbReference type="Gene3D" id="3.40.228.10">
    <property type="entry name" value="Dimethylsulfoxide Reductase, domain 2"/>
    <property type="match status" value="1"/>
</dbReference>
<dbReference type="FunFam" id="3.40.228.10:FF:000004">
    <property type="entry name" value="Dimethyl sulfoxide reductase subunit A"/>
    <property type="match status" value="1"/>
</dbReference>
<protein>
    <submittedName>
        <fullName evidence="9">Anaerobic dimethyl sulfoxide reductase subunit A</fullName>
        <ecNumber evidence="9">1.8.5.3</ecNumber>
    </submittedName>
</protein>
<evidence type="ECO:0000313" key="10">
    <source>
        <dbReference type="Proteomes" id="UP000094844"/>
    </source>
</evidence>
<dbReference type="PROSITE" id="PS00932">
    <property type="entry name" value="MOLYBDOPTERIN_PROK_3"/>
    <property type="match status" value="1"/>
</dbReference>
<accession>A0A1C6Z6S5</accession>
<dbReference type="InterPro" id="IPR011888">
    <property type="entry name" value="Anaer_DMSO_reductase"/>
</dbReference>
<evidence type="ECO:0000256" key="1">
    <source>
        <dbReference type="ARBA" id="ARBA00001942"/>
    </source>
</evidence>
<dbReference type="EC" id="1.8.5.3" evidence="9"/>
<feature type="domain" description="4Fe-4S Mo/W bis-MGD-type" evidence="8">
    <location>
        <begin position="82"/>
        <end position="143"/>
    </location>
</feature>
<keyword evidence="4" id="KW-0479">Metal-binding</keyword>
<evidence type="ECO:0000256" key="5">
    <source>
        <dbReference type="ARBA" id="ARBA00023002"/>
    </source>
</evidence>
<dbReference type="GO" id="GO:0030288">
    <property type="term" value="C:outer membrane-bounded periplasmic space"/>
    <property type="evidence" value="ECO:0007669"/>
    <property type="project" value="TreeGrafter"/>
</dbReference>
<reference evidence="9 10" key="1">
    <citation type="submission" date="2016-09" db="EMBL/GenBank/DDBJ databases">
        <authorList>
            <person name="Capua I."/>
            <person name="De Benedictis P."/>
            <person name="Joannis T."/>
            <person name="Lombin L.H."/>
            <person name="Cattoli G."/>
        </authorList>
    </citation>
    <scope>NUCLEOTIDE SEQUENCE [LARGE SCALE GENOMIC DNA]</scope>
    <source>
        <strain evidence="9 10">GB001</strain>
    </source>
</reference>
<dbReference type="GO" id="GO:0009389">
    <property type="term" value="F:dimethyl sulfoxide reductase activity"/>
    <property type="evidence" value="ECO:0007669"/>
    <property type="project" value="InterPro"/>
</dbReference>
<dbReference type="InterPro" id="IPR006655">
    <property type="entry name" value="Mopterin_OxRdtase_prok_CS"/>
</dbReference>
<dbReference type="GO" id="GO:0009061">
    <property type="term" value="P:anaerobic respiration"/>
    <property type="evidence" value="ECO:0007669"/>
    <property type="project" value="TreeGrafter"/>
</dbReference>
<dbReference type="InterPro" id="IPR006656">
    <property type="entry name" value="Mopterin_OxRdtase"/>
</dbReference>
<dbReference type="InterPro" id="IPR006963">
    <property type="entry name" value="Mopterin_OxRdtase_4Fe-4S_dom"/>
</dbReference>
<dbReference type="CDD" id="cd02770">
    <property type="entry name" value="MopB_DmsA-EC"/>
    <property type="match status" value="1"/>
</dbReference>
<name>A0A1C6Z6S5_HAFAL</name>
<dbReference type="InterPro" id="IPR009010">
    <property type="entry name" value="Asp_de-COase-like_dom_sf"/>
</dbReference>
<dbReference type="SUPFAM" id="SSF53706">
    <property type="entry name" value="Formate dehydrogenase/DMSO reductase, domains 1-3"/>
    <property type="match status" value="1"/>
</dbReference>
<evidence type="ECO:0000256" key="4">
    <source>
        <dbReference type="ARBA" id="ARBA00022723"/>
    </source>
</evidence>
<evidence type="ECO:0000256" key="7">
    <source>
        <dbReference type="ARBA" id="ARBA00023014"/>
    </source>
</evidence>
<organism evidence="9 10">
    <name type="scientific">Hafnia alvei</name>
    <dbReference type="NCBI Taxonomy" id="569"/>
    <lineage>
        <taxon>Bacteria</taxon>
        <taxon>Pseudomonadati</taxon>
        <taxon>Pseudomonadota</taxon>
        <taxon>Gammaproteobacteria</taxon>
        <taxon>Enterobacterales</taxon>
        <taxon>Hafniaceae</taxon>
        <taxon>Hafnia</taxon>
    </lineage>
</organism>
<dbReference type="PANTHER" id="PTHR43742:SF3">
    <property type="entry name" value="DIMETHYL SULFOXIDE REDUCTASE DMSA"/>
    <property type="match status" value="1"/>
</dbReference>
<dbReference type="Pfam" id="PF04879">
    <property type="entry name" value="Molybdop_Fe4S4"/>
    <property type="match status" value="1"/>
</dbReference>
<keyword evidence="3" id="KW-0500">Molybdenum</keyword>
<dbReference type="Gene3D" id="3.40.50.12440">
    <property type="match status" value="2"/>
</dbReference>
<evidence type="ECO:0000259" key="8">
    <source>
        <dbReference type="PROSITE" id="PS51669"/>
    </source>
</evidence>
<dbReference type="Pfam" id="PF01568">
    <property type="entry name" value="Molydop_binding"/>
    <property type="match status" value="1"/>
</dbReference>
<dbReference type="GO" id="GO:0043546">
    <property type="term" value="F:molybdopterin cofactor binding"/>
    <property type="evidence" value="ECO:0007669"/>
    <property type="project" value="InterPro"/>
</dbReference>
<comment type="similarity">
    <text evidence="2">Belongs to the prokaryotic molybdopterin-containing oxidoreductase family.</text>
</comment>
<keyword evidence="5 9" id="KW-0560">Oxidoreductase</keyword>
<dbReference type="GO" id="GO:0009055">
    <property type="term" value="F:electron transfer activity"/>
    <property type="evidence" value="ECO:0007669"/>
    <property type="project" value="TreeGrafter"/>
</dbReference>
<dbReference type="SUPFAM" id="SSF50692">
    <property type="entry name" value="ADC-like"/>
    <property type="match status" value="1"/>
</dbReference>
<dbReference type="AlphaFoldDB" id="A0A1C6Z6S5"/>
<proteinExistence type="inferred from homology"/>
<dbReference type="PROSITE" id="PS00490">
    <property type="entry name" value="MOLYBDOPTERIN_PROK_2"/>
    <property type="match status" value="1"/>
</dbReference>
<evidence type="ECO:0000256" key="3">
    <source>
        <dbReference type="ARBA" id="ARBA00022505"/>
    </source>
</evidence>
<gene>
    <name evidence="9" type="ORF">BN1044_04279</name>
</gene>
<dbReference type="InterPro" id="IPR006657">
    <property type="entry name" value="MoPterin_dinucl-bd_dom"/>
</dbReference>
<dbReference type="Proteomes" id="UP000094844">
    <property type="component" value="Unassembled WGS sequence"/>
</dbReference>
<dbReference type="NCBIfam" id="TIGR02166">
    <property type="entry name" value="dmsA_ynfE"/>
    <property type="match status" value="1"/>
</dbReference>
<keyword evidence="7" id="KW-0411">Iron-sulfur</keyword>
<dbReference type="Gene3D" id="3.40.50.740">
    <property type="match status" value="1"/>
</dbReference>
<dbReference type="Pfam" id="PF00384">
    <property type="entry name" value="Molybdopterin"/>
    <property type="match status" value="1"/>
</dbReference>
<keyword evidence="6" id="KW-0408">Iron</keyword>
<dbReference type="EMBL" id="FMIQ01000081">
    <property type="protein sequence ID" value="SCM54768.1"/>
    <property type="molecule type" value="Genomic_DNA"/>
</dbReference>
<sequence>MIFPPWGIDIKQRTKKKFCQNDFLFFWVNVMSGTDKTPSGISRRHFVKATSALAATPLFFNRSATASQLKTSPTLVPSAPEERVVPTCSTFDCGGKCDIRAHVADGVVTRITTRPDNELDEEMPIMRACVRGRGYRKFVYHPDRLKYPMKRVGKRGEGKFERISWDEATTLIADNLKRITEKYGPSSRYVHVGTAVSGGTFSGDAMVRRLLNLTGGHLQYYHSVSMGNTAAATPYTYGVAASGSSLDTLTDTKLVILWGHNTTETIFGHSNHYFQQMKQNGTRFVVVDPRYSDTASSLADEWIPLRPSTDNAMMDAMMYVIVTENLHDQAFINRYTLGFDESSMPEGIPENESLVAYLTGAKDGVKKTPEWAERITHVPAQTIRQLARDYASTKPAVLIQGWGPQRHNCGERTARGSTLLATLTGNVGVKGGWAAGYGGIGNRKFTTGPEMPDNPVKEKISVMNWVQAADDASKVTQQDGLTGADKLNSNIRILFSHAGNYLANQNPDINKTIGVLQDESKIEFIVATDLYLTPSAKYADLLLPETSFMERWNIGETWGTGNYLVLSEKLIEPLFEARTDYNWLREVAAKLGVEEKFSLGRDEKQWIEQIWEATRLSMPDENLPTFAALQTQRRHLFKSKPYVAFEDNIRDPDNHPFATPSGKIEIFSKRLYDMHHPEIPALSHYVPAHEGPEDALAEKYPLQLITWKGKNRANSTQYANPWLQEVQTQRLWINPLDAEKRGIVQGDTVKIHNDRGISLVPAEVTPRIMPGVVAMQAGAWWQPDANGIDHGGCANVLSSSRITALAKGNSHQTMLVEVAKA</sequence>